<accession>A0A9E4ZF58</accession>
<reference evidence="1" key="2">
    <citation type="submission" date="2021-04" db="EMBL/GenBank/DDBJ databases">
        <authorList>
            <person name="Dong X."/>
        </authorList>
    </citation>
    <scope>NUCLEOTIDE SEQUENCE</scope>
    <source>
        <strain evidence="1">LLY</strain>
    </source>
</reference>
<organism evidence="1 2">
    <name type="scientific">Methanococcoides seepicolus</name>
    <dbReference type="NCBI Taxonomy" id="2828780"/>
    <lineage>
        <taxon>Archaea</taxon>
        <taxon>Methanobacteriati</taxon>
        <taxon>Methanobacteriota</taxon>
        <taxon>Stenosarchaea group</taxon>
        <taxon>Methanomicrobia</taxon>
        <taxon>Methanosarcinales</taxon>
        <taxon>Methanosarcinaceae</taxon>
        <taxon>Methanococcoides</taxon>
    </lineage>
</organism>
<dbReference type="CDD" id="cd11714">
    <property type="entry name" value="GINS_A_archaea"/>
    <property type="match status" value="1"/>
</dbReference>
<reference evidence="1" key="1">
    <citation type="journal article" date="2021" name="mSystems">
        <title>Bacteria and Archaea Synergistically Convert Glycine Betaine to Biogenic Methane in the Formosa Cold Seep of the South China Sea.</title>
        <authorList>
            <person name="Li L."/>
            <person name="Zhang W."/>
            <person name="Zhang S."/>
            <person name="Song L."/>
            <person name="Sun Q."/>
            <person name="Zhang H."/>
            <person name="Xiang H."/>
            <person name="Dong X."/>
        </authorList>
    </citation>
    <scope>NUCLEOTIDE SEQUENCE</scope>
    <source>
        <strain evidence="1">LLY</strain>
    </source>
</reference>
<evidence type="ECO:0000313" key="1">
    <source>
        <dbReference type="EMBL" id="MCM1986024.1"/>
    </source>
</evidence>
<evidence type="ECO:0000313" key="2">
    <source>
        <dbReference type="Proteomes" id="UP001056766"/>
    </source>
</evidence>
<comment type="caution">
    <text evidence="1">The sequence shown here is derived from an EMBL/GenBank/DDBJ whole genome shotgun (WGS) entry which is preliminary data.</text>
</comment>
<dbReference type="Gene3D" id="3.40.5.50">
    <property type="match status" value="1"/>
</dbReference>
<dbReference type="EMBL" id="JAGSOI010000007">
    <property type="protein sequence ID" value="MCM1986024.1"/>
    <property type="molecule type" value="Genomic_DNA"/>
</dbReference>
<keyword evidence="2" id="KW-1185">Reference proteome</keyword>
<name>A0A9E4ZF58_9EURY</name>
<gene>
    <name evidence="1" type="ORF">KDK67_03195</name>
</gene>
<dbReference type="RefSeq" id="WP_250867391.1">
    <property type="nucleotide sequence ID" value="NZ_JAGSOI010000007.1"/>
</dbReference>
<dbReference type="Gene3D" id="1.20.58.1030">
    <property type="match status" value="1"/>
</dbReference>
<dbReference type="Proteomes" id="UP001056766">
    <property type="component" value="Unassembled WGS sequence"/>
</dbReference>
<sequence>MDRNELKSILREENSSALRGLPHGFYGLVDKYIHELEGEIRQISNQRSPESKILEDELQSAINDVETIFIRRIRKITSRATSNAFSSSPPKQDLDKLLPEEQKVYEATLFAIQVARGELLEPILDPTASSNAEKVETRIQEANNVATDTVKERQKVAVAEIPAVIEDNGKSEIAKRNINEEYFVVRILKDLPTFNAVDKRNYTTHAEDVVVLPAMNANVLVKRGAAHLITKIINSN</sequence>
<dbReference type="AlphaFoldDB" id="A0A9E4ZF58"/>
<protein>
    <recommendedName>
        <fullName evidence="3">DNA replication factor GINS</fullName>
    </recommendedName>
</protein>
<evidence type="ECO:0008006" key="3">
    <source>
        <dbReference type="Google" id="ProtNLM"/>
    </source>
</evidence>
<proteinExistence type="predicted"/>